<dbReference type="AlphaFoldDB" id="A0A2A2GAL5"/>
<organism evidence="2 3">
    <name type="scientific">Fodinibius salipaludis</name>
    <dbReference type="NCBI Taxonomy" id="2032627"/>
    <lineage>
        <taxon>Bacteria</taxon>
        <taxon>Pseudomonadati</taxon>
        <taxon>Balneolota</taxon>
        <taxon>Balneolia</taxon>
        <taxon>Balneolales</taxon>
        <taxon>Balneolaceae</taxon>
        <taxon>Fodinibius</taxon>
    </lineage>
</organism>
<feature type="region of interest" description="Disordered" evidence="1">
    <location>
        <begin position="40"/>
        <end position="77"/>
    </location>
</feature>
<proteinExistence type="predicted"/>
<protein>
    <submittedName>
        <fullName evidence="2">Uncharacterized protein</fullName>
    </submittedName>
</protein>
<feature type="compositionally biased region" description="Basic and acidic residues" evidence="1">
    <location>
        <begin position="406"/>
        <end position="417"/>
    </location>
</feature>
<name>A0A2A2GAL5_9BACT</name>
<feature type="region of interest" description="Disordered" evidence="1">
    <location>
        <begin position="114"/>
        <end position="480"/>
    </location>
</feature>
<dbReference type="RefSeq" id="WP_095606162.1">
    <property type="nucleotide sequence ID" value="NZ_NSKE01000004.1"/>
</dbReference>
<feature type="compositionally biased region" description="Basic and acidic residues" evidence="1">
    <location>
        <begin position="293"/>
        <end position="334"/>
    </location>
</feature>
<evidence type="ECO:0000313" key="2">
    <source>
        <dbReference type="EMBL" id="PAU94621.1"/>
    </source>
</evidence>
<accession>A0A2A2GAL5</accession>
<feature type="compositionally biased region" description="Basic and acidic residues" evidence="1">
    <location>
        <begin position="244"/>
        <end position="270"/>
    </location>
</feature>
<feature type="region of interest" description="Disordered" evidence="1">
    <location>
        <begin position="612"/>
        <end position="634"/>
    </location>
</feature>
<evidence type="ECO:0000256" key="1">
    <source>
        <dbReference type="SAM" id="MobiDB-lite"/>
    </source>
</evidence>
<evidence type="ECO:0000313" key="3">
    <source>
        <dbReference type="Proteomes" id="UP000218831"/>
    </source>
</evidence>
<feature type="compositionally biased region" description="Basic and acidic residues" evidence="1">
    <location>
        <begin position="349"/>
        <end position="361"/>
    </location>
</feature>
<dbReference type="Proteomes" id="UP000218831">
    <property type="component" value="Unassembled WGS sequence"/>
</dbReference>
<reference evidence="2 3" key="1">
    <citation type="submission" date="2017-08" db="EMBL/GenBank/DDBJ databases">
        <title>Aliifodinibius alkalisoli sp. nov., isolated from saline alkaline soil.</title>
        <authorList>
            <person name="Liu D."/>
            <person name="Zhang G."/>
        </authorList>
    </citation>
    <scope>NUCLEOTIDE SEQUENCE [LARGE SCALE GENOMIC DNA]</scope>
    <source>
        <strain evidence="2 3">WN023</strain>
    </source>
</reference>
<feature type="compositionally biased region" description="Polar residues" evidence="1">
    <location>
        <begin position="464"/>
        <end position="478"/>
    </location>
</feature>
<keyword evidence="3" id="KW-1185">Reference proteome</keyword>
<sequence>MLSKLLSNISGKNITSGEEIIGSNKEEGGNTSKEVFQSLLQSLQNQNSSDKAKQQLLALSDSSSEQAESPEGEDVQKNILGGSFTAIGAKEADNLLQADHNILKELQKEFQNIKNELIGDTSDSPSADGKEDEDQNGVSESGEPQVVEGSEVDAKEKTSGEGTEAQLSEELDENGEVIPKGQAQENGESTKTDSEKESAKQEHSTKVNLGKQAAGNLEGDNKESTESGSKKGATRIDGAAENVKGIDGDSQKDKEKAELSVSSKKGELSQEKQQANLSTDKKEGVQHGSATTLREEQATTKEVEESREQTSQKKGIENRNGDMDSRGKAFEKAQRFAGRQAQQDTMNQVKEEQRVRNKNVEPGKAQAGVQFESGQTAKTELTEQQKKVMDSFFQKRDPSNISTKGLEMKSVQKEKGKNAKGNNEAENSKQGLGKESSEGRNKLLNRLGISGSNAQKQAKPLDLQNFSGVTVGESNSSLEEQKINWEDQLTKTMDSATEKESKAGSASSSVRLGQIPITNGSLRKKILPGLTQRIQQAASSSKGDSSNWQTHNFTLDDGKNIQLSVRESKGVLQVKMGSMNLDLSKLLQQNLQQIREHLKQEFGSEVDLHFENQQQGEESQFSEDTESLDRKRNYRNNFGAKGVTVETAEDVSRKTVRNFGYNQMEWTA</sequence>
<feature type="compositionally biased region" description="Basic and acidic residues" evidence="1">
    <location>
        <begin position="188"/>
        <end position="205"/>
    </location>
</feature>
<comment type="caution">
    <text evidence="2">The sequence shown here is derived from an EMBL/GenBank/DDBJ whole genome shotgun (WGS) entry which is preliminary data.</text>
</comment>
<gene>
    <name evidence="2" type="ORF">CK503_07450</name>
</gene>
<feature type="compositionally biased region" description="Low complexity" evidence="1">
    <location>
        <begin position="40"/>
        <end position="49"/>
    </location>
</feature>
<dbReference type="EMBL" id="NSKE01000004">
    <property type="protein sequence ID" value="PAU94621.1"/>
    <property type="molecule type" value="Genomic_DNA"/>
</dbReference>
<feature type="compositionally biased region" description="Basic and acidic residues" evidence="1">
    <location>
        <begin position="219"/>
        <end position="229"/>
    </location>
</feature>
<dbReference type="OrthoDB" id="1525270at2"/>
<feature type="compositionally biased region" description="Basic and acidic residues" evidence="1">
    <location>
        <begin position="380"/>
        <end position="398"/>
    </location>
</feature>